<evidence type="ECO:0000256" key="9">
    <source>
        <dbReference type="SAM" id="SignalP"/>
    </source>
</evidence>
<reference evidence="11 12" key="1">
    <citation type="submission" date="2018-02" db="EMBL/GenBank/DDBJ databases">
        <title>Genome sequence of the basidiomycete white-rot fungus Phlebia centrifuga.</title>
        <authorList>
            <person name="Granchi Z."/>
            <person name="Peng M."/>
            <person name="de Vries R.P."/>
            <person name="Hilden K."/>
            <person name="Makela M.R."/>
            <person name="Grigoriev I."/>
            <person name="Riley R."/>
        </authorList>
    </citation>
    <scope>NUCLEOTIDE SEQUENCE [LARGE SCALE GENOMIC DNA]</scope>
    <source>
        <strain evidence="11 12">FBCC195</strain>
    </source>
</reference>
<evidence type="ECO:0000313" key="11">
    <source>
        <dbReference type="EMBL" id="PSR75642.1"/>
    </source>
</evidence>
<dbReference type="GO" id="GO:0006629">
    <property type="term" value="P:lipid metabolic process"/>
    <property type="evidence" value="ECO:0007669"/>
    <property type="project" value="InterPro"/>
</dbReference>
<keyword evidence="4" id="KW-0808">Transferase</keyword>
<evidence type="ECO:0000256" key="8">
    <source>
        <dbReference type="SAM" id="Phobius"/>
    </source>
</evidence>
<dbReference type="STRING" id="98765.A0A2R6NST7"/>
<accession>A0A2R6NST7</accession>
<dbReference type="InterPro" id="IPR044851">
    <property type="entry name" value="Wax_synthase"/>
</dbReference>
<evidence type="ECO:0000256" key="2">
    <source>
        <dbReference type="ARBA" id="ARBA00005179"/>
    </source>
</evidence>
<evidence type="ECO:0000256" key="6">
    <source>
        <dbReference type="ARBA" id="ARBA00022989"/>
    </source>
</evidence>
<dbReference type="EMBL" id="MLYV02000881">
    <property type="protein sequence ID" value="PSR75642.1"/>
    <property type="molecule type" value="Genomic_DNA"/>
</dbReference>
<dbReference type="OrthoDB" id="1077582at2759"/>
<comment type="similarity">
    <text evidence="3">Belongs to the wax synthase family.</text>
</comment>
<keyword evidence="9" id="KW-0732">Signal</keyword>
<dbReference type="PANTHER" id="PTHR31595">
    <property type="entry name" value="LONG-CHAIN-ALCOHOL O-FATTY-ACYLTRANSFERASE 3-RELATED"/>
    <property type="match status" value="1"/>
</dbReference>
<evidence type="ECO:0000256" key="1">
    <source>
        <dbReference type="ARBA" id="ARBA00004141"/>
    </source>
</evidence>
<sequence length="176" mass="19698">MMYHLATLIAFALPGLDQQPSDWPPLSQAPWLSTSLAEFWSKRWHQSFRRSFVQLGGKPLRFLFGRIGGIIGVFLLSGILHDWCIWGMGRGTDFPEIGGFFLLNGVGVILEQVWEQATGRKVEGWLGWLWTMCWMTSTGNLLVDALLRRGLAGGVLVPATMRPGKVLLQVVSKCIR</sequence>
<protein>
    <recommendedName>
        <fullName evidence="10">Wax synthase domain-containing protein</fullName>
    </recommendedName>
</protein>
<dbReference type="Pfam" id="PF13813">
    <property type="entry name" value="MBOAT_2"/>
    <property type="match status" value="1"/>
</dbReference>
<feature type="transmembrane region" description="Helical" evidence="8">
    <location>
        <begin position="63"/>
        <end position="85"/>
    </location>
</feature>
<feature type="transmembrane region" description="Helical" evidence="8">
    <location>
        <begin position="126"/>
        <end position="147"/>
    </location>
</feature>
<proteinExistence type="inferred from homology"/>
<feature type="domain" description="Wax synthase" evidence="10">
    <location>
        <begin position="23"/>
        <end position="102"/>
    </location>
</feature>
<keyword evidence="7 8" id="KW-0472">Membrane</keyword>
<dbReference type="AlphaFoldDB" id="A0A2R6NST7"/>
<organism evidence="11 12">
    <name type="scientific">Hermanssonia centrifuga</name>
    <dbReference type="NCBI Taxonomy" id="98765"/>
    <lineage>
        <taxon>Eukaryota</taxon>
        <taxon>Fungi</taxon>
        <taxon>Dikarya</taxon>
        <taxon>Basidiomycota</taxon>
        <taxon>Agaricomycotina</taxon>
        <taxon>Agaricomycetes</taxon>
        <taxon>Polyporales</taxon>
        <taxon>Meruliaceae</taxon>
        <taxon>Hermanssonia</taxon>
    </lineage>
</organism>
<evidence type="ECO:0000256" key="4">
    <source>
        <dbReference type="ARBA" id="ARBA00022679"/>
    </source>
</evidence>
<dbReference type="PANTHER" id="PTHR31595:SF57">
    <property type="entry name" value="OS04G0481900 PROTEIN"/>
    <property type="match status" value="1"/>
</dbReference>
<evidence type="ECO:0000313" key="12">
    <source>
        <dbReference type="Proteomes" id="UP000186601"/>
    </source>
</evidence>
<name>A0A2R6NST7_9APHY</name>
<comment type="subcellular location">
    <subcellularLocation>
        <location evidence="1">Membrane</location>
        <topology evidence="1">Multi-pass membrane protein</topology>
    </subcellularLocation>
</comment>
<evidence type="ECO:0000259" key="10">
    <source>
        <dbReference type="Pfam" id="PF13813"/>
    </source>
</evidence>
<gene>
    <name evidence="11" type="ORF">PHLCEN_2v8933</name>
</gene>
<comment type="caution">
    <text evidence="11">The sequence shown here is derived from an EMBL/GenBank/DDBJ whole genome shotgun (WGS) entry which is preliminary data.</text>
</comment>
<keyword evidence="12" id="KW-1185">Reference proteome</keyword>
<dbReference type="GO" id="GO:0016020">
    <property type="term" value="C:membrane"/>
    <property type="evidence" value="ECO:0007669"/>
    <property type="project" value="UniProtKB-SubCell"/>
</dbReference>
<keyword evidence="5 8" id="KW-0812">Transmembrane</keyword>
<dbReference type="InterPro" id="IPR032805">
    <property type="entry name" value="Wax_synthase_dom"/>
</dbReference>
<dbReference type="Proteomes" id="UP000186601">
    <property type="component" value="Unassembled WGS sequence"/>
</dbReference>
<dbReference type="GO" id="GO:0008374">
    <property type="term" value="F:O-acyltransferase activity"/>
    <property type="evidence" value="ECO:0007669"/>
    <property type="project" value="InterPro"/>
</dbReference>
<feature type="chain" id="PRO_5015308082" description="Wax synthase domain-containing protein" evidence="9">
    <location>
        <begin position="19"/>
        <end position="176"/>
    </location>
</feature>
<evidence type="ECO:0000256" key="7">
    <source>
        <dbReference type="ARBA" id="ARBA00023136"/>
    </source>
</evidence>
<comment type="pathway">
    <text evidence="2">Secondary metabolite biosynthesis.</text>
</comment>
<feature type="signal peptide" evidence="9">
    <location>
        <begin position="1"/>
        <end position="18"/>
    </location>
</feature>
<keyword evidence="6 8" id="KW-1133">Transmembrane helix</keyword>
<evidence type="ECO:0000256" key="5">
    <source>
        <dbReference type="ARBA" id="ARBA00022692"/>
    </source>
</evidence>
<feature type="transmembrane region" description="Helical" evidence="8">
    <location>
        <begin position="97"/>
        <end position="114"/>
    </location>
</feature>
<evidence type="ECO:0000256" key="3">
    <source>
        <dbReference type="ARBA" id="ARBA00007282"/>
    </source>
</evidence>